<feature type="signal peptide" evidence="1">
    <location>
        <begin position="1"/>
        <end position="25"/>
    </location>
</feature>
<dbReference type="EMBL" id="JBFOLJ010000029">
    <property type="protein sequence ID" value="KAL2458422.1"/>
    <property type="molecule type" value="Genomic_DNA"/>
</dbReference>
<reference evidence="3" key="1">
    <citation type="submission" date="2024-07" db="EMBL/GenBank/DDBJ databases">
        <title>Two chromosome-level genome assemblies of Korean endemic species Abeliophyllum distichum and Forsythia ovata (Oleaceae).</title>
        <authorList>
            <person name="Jang H."/>
        </authorList>
    </citation>
    <scope>NUCLEOTIDE SEQUENCE [LARGE SCALE GENOMIC DNA]</scope>
</reference>
<keyword evidence="2" id="KW-0808">Transferase</keyword>
<comment type="caution">
    <text evidence="2">The sequence shown here is derived from an EMBL/GenBank/DDBJ whole genome shotgun (WGS) entry which is preliminary data.</text>
</comment>
<protein>
    <submittedName>
        <fullName evidence="2">Reverse transcriptase domain-containing protein</fullName>
    </submittedName>
</protein>
<sequence>MNGKSKCYFCTAVTVFVKFLHGFAAAEIKITECFQALQKQELLAATHRISNLCGEVRKLKDLERILQKRYGDLLQEQERVQNLIDAYLQAKIQEEISAKNCACEMAEAEAAMIKLCDGERTTPHCAASVTLPSLSRLSLRDIQSQQSSTPPSGAT</sequence>
<organism evidence="2 3">
    <name type="scientific">Forsythia ovata</name>
    <dbReference type="NCBI Taxonomy" id="205694"/>
    <lineage>
        <taxon>Eukaryota</taxon>
        <taxon>Viridiplantae</taxon>
        <taxon>Streptophyta</taxon>
        <taxon>Embryophyta</taxon>
        <taxon>Tracheophyta</taxon>
        <taxon>Spermatophyta</taxon>
        <taxon>Magnoliopsida</taxon>
        <taxon>eudicotyledons</taxon>
        <taxon>Gunneridae</taxon>
        <taxon>Pentapetalae</taxon>
        <taxon>asterids</taxon>
        <taxon>lamiids</taxon>
        <taxon>Lamiales</taxon>
        <taxon>Oleaceae</taxon>
        <taxon>Forsythieae</taxon>
        <taxon>Forsythia</taxon>
    </lineage>
</organism>
<keyword evidence="3" id="KW-1185">Reference proteome</keyword>
<evidence type="ECO:0000313" key="2">
    <source>
        <dbReference type="EMBL" id="KAL2458422.1"/>
    </source>
</evidence>
<evidence type="ECO:0000256" key="1">
    <source>
        <dbReference type="SAM" id="SignalP"/>
    </source>
</evidence>
<keyword evidence="1" id="KW-0732">Signal</keyword>
<name>A0ABD1P419_9LAMI</name>
<dbReference type="GO" id="GO:0003964">
    <property type="term" value="F:RNA-directed DNA polymerase activity"/>
    <property type="evidence" value="ECO:0007669"/>
    <property type="project" value="UniProtKB-KW"/>
</dbReference>
<dbReference type="AlphaFoldDB" id="A0ABD1P419"/>
<keyword evidence="2" id="KW-0695">RNA-directed DNA polymerase</keyword>
<proteinExistence type="predicted"/>
<dbReference type="Proteomes" id="UP001604277">
    <property type="component" value="Unassembled WGS sequence"/>
</dbReference>
<accession>A0ABD1P419</accession>
<evidence type="ECO:0000313" key="3">
    <source>
        <dbReference type="Proteomes" id="UP001604277"/>
    </source>
</evidence>
<gene>
    <name evidence="2" type="ORF">Fot_55692</name>
</gene>
<feature type="chain" id="PRO_5044796140" evidence="1">
    <location>
        <begin position="26"/>
        <end position="155"/>
    </location>
</feature>
<keyword evidence="2" id="KW-0548">Nucleotidyltransferase</keyword>